<dbReference type="PROSITE" id="PS50846">
    <property type="entry name" value="HMA_2"/>
    <property type="match status" value="2"/>
</dbReference>
<dbReference type="InterPro" id="IPR036163">
    <property type="entry name" value="HMA_dom_sf"/>
</dbReference>
<evidence type="ECO:0000313" key="4">
    <source>
        <dbReference type="Proteomes" id="UP000036987"/>
    </source>
</evidence>
<dbReference type="InterPro" id="IPR006121">
    <property type="entry name" value="HMA_dom"/>
</dbReference>
<dbReference type="Pfam" id="PF00403">
    <property type="entry name" value="HMA"/>
    <property type="match status" value="2"/>
</dbReference>
<dbReference type="OrthoDB" id="689350at2759"/>
<feature type="region of interest" description="Disordered" evidence="1">
    <location>
        <begin position="85"/>
        <end position="134"/>
    </location>
</feature>
<dbReference type="OMA" id="YPYNVHA"/>
<dbReference type="SUPFAM" id="SSF55008">
    <property type="entry name" value="HMA, heavy metal-associated domain"/>
    <property type="match status" value="2"/>
</dbReference>
<dbReference type="STRING" id="29655.A0A0K9PI20"/>
<dbReference type="CDD" id="cd00371">
    <property type="entry name" value="HMA"/>
    <property type="match status" value="2"/>
</dbReference>
<dbReference type="Proteomes" id="UP000036987">
    <property type="component" value="Unassembled WGS sequence"/>
</dbReference>
<dbReference type="GO" id="GO:0046872">
    <property type="term" value="F:metal ion binding"/>
    <property type="evidence" value="ECO:0007669"/>
    <property type="project" value="InterPro"/>
</dbReference>
<evidence type="ECO:0000313" key="3">
    <source>
        <dbReference type="EMBL" id="KMZ67897.1"/>
    </source>
</evidence>
<sequence length="346" mass="39003">MGQKKGKKNHDGGEKTKPKDKEGEDGSSSLKVVLKVDMHCEGCAKKVKRSVTGFEGVESVETDNESSKLTVVGKVDPWKLRERVEQKTHKKVTLVSPTDYPKEKKVDKQEKGDMKQMKNSDEAKPKPKPKPPVSSTVVLNILLHCEGCIQRIRRSISKVKGVEEVSFDAPKDLVIVKGIMDVKSMVPNLQNKFKRKIVIVQAAAKKDDGEKKNDKGKDNKGKDSEEVDDTKKDQMNSDEKKKKEGGGEKKEKKDNGGGEKKEKEKEKKDNGGGGGGEGKMESSKMEYYSGGYVPYEQHYYPQQQYQQYQQYQYPQQQQQQYYPAMVDMVHAPQMFSDENPNACSIM</sequence>
<dbReference type="Gene3D" id="3.30.70.100">
    <property type="match status" value="2"/>
</dbReference>
<evidence type="ECO:0000259" key="2">
    <source>
        <dbReference type="PROSITE" id="PS50846"/>
    </source>
</evidence>
<name>A0A0K9PI20_ZOSMR</name>
<feature type="compositionally biased region" description="Basic and acidic residues" evidence="1">
    <location>
        <begin position="204"/>
        <end position="270"/>
    </location>
</feature>
<dbReference type="AlphaFoldDB" id="A0A0K9PI20"/>
<feature type="region of interest" description="Disordered" evidence="1">
    <location>
        <begin position="204"/>
        <end position="283"/>
    </location>
</feature>
<dbReference type="PANTHER" id="PTHR46413">
    <property type="entry name" value="HEAVY METAL-ASSOCIATED ISOPRENYLATED PLANT PROTEIN 6"/>
    <property type="match status" value="1"/>
</dbReference>
<organism evidence="3 4">
    <name type="scientific">Zostera marina</name>
    <name type="common">Eelgrass</name>
    <dbReference type="NCBI Taxonomy" id="29655"/>
    <lineage>
        <taxon>Eukaryota</taxon>
        <taxon>Viridiplantae</taxon>
        <taxon>Streptophyta</taxon>
        <taxon>Embryophyta</taxon>
        <taxon>Tracheophyta</taxon>
        <taxon>Spermatophyta</taxon>
        <taxon>Magnoliopsida</taxon>
        <taxon>Liliopsida</taxon>
        <taxon>Zosteraceae</taxon>
        <taxon>Zostera</taxon>
    </lineage>
</organism>
<gene>
    <name evidence="3" type="ORF">ZOSMA_253G00180</name>
</gene>
<feature type="compositionally biased region" description="Basic and acidic residues" evidence="1">
    <location>
        <begin position="9"/>
        <end position="24"/>
    </location>
</feature>
<feature type="compositionally biased region" description="Basic and acidic residues" evidence="1">
    <location>
        <begin position="100"/>
        <end position="125"/>
    </location>
</feature>
<dbReference type="InterPro" id="IPR044594">
    <property type="entry name" value="HIPP01/3/5/6"/>
</dbReference>
<feature type="domain" description="HMA" evidence="2">
    <location>
        <begin position="134"/>
        <end position="201"/>
    </location>
</feature>
<proteinExistence type="predicted"/>
<feature type="domain" description="HMA" evidence="2">
    <location>
        <begin position="29"/>
        <end position="92"/>
    </location>
</feature>
<evidence type="ECO:0000256" key="1">
    <source>
        <dbReference type="SAM" id="MobiDB-lite"/>
    </source>
</evidence>
<comment type="caution">
    <text evidence="3">The sequence shown here is derived from an EMBL/GenBank/DDBJ whole genome shotgun (WGS) entry which is preliminary data.</text>
</comment>
<dbReference type="PANTHER" id="PTHR46413:SF1">
    <property type="entry name" value="HEAVY METAL-ASSOCIATED ISOPRENYLATED PLANT PROTEIN 6"/>
    <property type="match status" value="1"/>
</dbReference>
<dbReference type="EMBL" id="LFYR01000876">
    <property type="protein sequence ID" value="KMZ67897.1"/>
    <property type="molecule type" value="Genomic_DNA"/>
</dbReference>
<reference evidence="4" key="1">
    <citation type="journal article" date="2016" name="Nature">
        <title>The genome of the seagrass Zostera marina reveals angiosperm adaptation to the sea.</title>
        <authorList>
            <person name="Olsen J.L."/>
            <person name="Rouze P."/>
            <person name="Verhelst B."/>
            <person name="Lin Y.-C."/>
            <person name="Bayer T."/>
            <person name="Collen J."/>
            <person name="Dattolo E."/>
            <person name="De Paoli E."/>
            <person name="Dittami S."/>
            <person name="Maumus F."/>
            <person name="Michel G."/>
            <person name="Kersting A."/>
            <person name="Lauritano C."/>
            <person name="Lohaus R."/>
            <person name="Toepel M."/>
            <person name="Tonon T."/>
            <person name="Vanneste K."/>
            <person name="Amirebrahimi M."/>
            <person name="Brakel J."/>
            <person name="Bostroem C."/>
            <person name="Chovatia M."/>
            <person name="Grimwood J."/>
            <person name="Jenkins J.W."/>
            <person name="Jueterbock A."/>
            <person name="Mraz A."/>
            <person name="Stam W.T."/>
            <person name="Tice H."/>
            <person name="Bornberg-Bauer E."/>
            <person name="Green P.J."/>
            <person name="Pearson G.A."/>
            <person name="Procaccini G."/>
            <person name="Duarte C.M."/>
            <person name="Schmutz J."/>
            <person name="Reusch T.B.H."/>
            <person name="Van de Peer Y."/>
        </authorList>
    </citation>
    <scope>NUCLEOTIDE SEQUENCE [LARGE SCALE GENOMIC DNA]</scope>
    <source>
        <strain evidence="4">cv. Finnish</strain>
    </source>
</reference>
<feature type="region of interest" description="Disordered" evidence="1">
    <location>
        <begin position="1"/>
        <end position="30"/>
    </location>
</feature>
<protein>
    <submittedName>
        <fullName evidence="3">Heavy metal transport/detoxification superfamily protein</fullName>
    </submittedName>
</protein>
<accession>A0A0K9PI20</accession>
<keyword evidence="4" id="KW-1185">Reference proteome</keyword>